<keyword evidence="2" id="KW-0805">Transcription regulation</keyword>
<dbReference type="Proteomes" id="UP000283426">
    <property type="component" value="Unassembled WGS sequence"/>
</dbReference>
<evidence type="ECO:0000313" key="8">
    <source>
        <dbReference type="EMBL" id="MCG4961780.1"/>
    </source>
</evidence>
<dbReference type="InterPro" id="IPR013249">
    <property type="entry name" value="RNA_pol_sigma70_r4_t2"/>
</dbReference>
<dbReference type="GO" id="GO:0003677">
    <property type="term" value="F:DNA binding"/>
    <property type="evidence" value="ECO:0007669"/>
    <property type="project" value="UniProtKB-KW"/>
</dbReference>
<dbReference type="Proteomes" id="UP001199750">
    <property type="component" value="Unassembled WGS sequence"/>
</dbReference>
<dbReference type="Pfam" id="PF08281">
    <property type="entry name" value="Sigma70_r4_2"/>
    <property type="match status" value="1"/>
</dbReference>
<dbReference type="InterPro" id="IPR014284">
    <property type="entry name" value="RNA_pol_sigma-70_dom"/>
</dbReference>
<dbReference type="SUPFAM" id="SSF88946">
    <property type="entry name" value="Sigma2 domain of RNA polymerase sigma factors"/>
    <property type="match status" value="1"/>
</dbReference>
<gene>
    <name evidence="11" type="ORF">DWW24_02670</name>
    <name evidence="10" type="ORF">DWW57_09790</name>
    <name evidence="12" type="ORF">DXA53_00835</name>
    <name evidence="8" type="ORF">L0P03_18330</name>
    <name evidence="9" type="ORF">PN645_03755</name>
</gene>
<dbReference type="NCBIfam" id="TIGR02937">
    <property type="entry name" value="sigma70-ECF"/>
    <property type="match status" value="1"/>
</dbReference>
<dbReference type="InterPro" id="IPR039425">
    <property type="entry name" value="RNA_pol_sigma-70-like"/>
</dbReference>
<accession>A0A1Y4A091</accession>
<dbReference type="Gene3D" id="1.10.1740.10">
    <property type="match status" value="1"/>
</dbReference>
<dbReference type="InterPro" id="IPR007627">
    <property type="entry name" value="RNA_pol_sigma70_r2"/>
</dbReference>
<dbReference type="RefSeq" id="WP_013612887.1">
    <property type="nucleotide sequence ID" value="NZ_BAABYK010000001.1"/>
</dbReference>
<dbReference type="Pfam" id="PF04542">
    <property type="entry name" value="Sigma70_r2"/>
    <property type="match status" value="1"/>
</dbReference>
<evidence type="ECO:0000313" key="13">
    <source>
        <dbReference type="Proteomes" id="UP000283426"/>
    </source>
</evidence>
<reference evidence="9" key="3">
    <citation type="submission" date="2023-01" db="EMBL/GenBank/DDBJ databases">
        <title>Human gut microbiome strain richness.</title>
        <authorList>
            <person name="Chen-Liaw A."/>
        </authorList>
    </citation>
    <scope>NUCLEOTIDE SEQUENCE</scope>
    <source>
        <strain evidence="9">RTP21484st1_B7_RTP21484_190118</strain>
    </source>
</reference>
<keyword evidence="5" id="KW-0804">Transcription</keyword>
<dbReference type="InterPro" id="IPR013324">
    <property type="entry name" value="RNA_pol_sigma_r3/r4-like"/>
</dbReference>
<evidence type="ECO:0000313" key="11">
    <source>
        <dbReference type="EMBL" id="RGV30037.1"/>
    </source>
</evidence>
<evidence type="ECO:0000313" key="12">
    <source>
        <dbReference type="EMBL" id="RGY09874.1"/>
    </source>
</evidence>
<dbReference type="EMBL" id="QRYW01000004">
    <property type="protein sequence ID" value="RGV30037.1"/>
    <property type="molecule type" value="Genomic_DNA"/>
</dbReference>
<dbReference type="Proteomes" id="UP000284243">
    <property type="component" value="Unassembled WGS sequence"/>
</dbReference>
<evidence type="ECO:0000256" key="2">
    <source>
        <dbReference type="ARBA" id="ARBA00023015"/>
    </source>
</evidence>
<dbReference type="Proteomes" id="UP001212263">
    <property type="component" value="Unassembled WGS sequence"/>
</dbReference>
<keyword evidence="4" id="KW-0238">DNA-binding</keyword>
<name>A0A1Y4A091_9BACT</name>
<evidence type="ECO:0000256" key="1">
    <source>
        <dbReference type="ARBA" id="ARBA00010641"/>
    </source>
</evidence>
<dbReference type="GO" id="GO:0006352">
    <property type="term" value="P:DNA-templated transcription initiation"/>
    <property type="evidence" value="ECO:0007669"/>
    <property type="project" value="InterPro"/>
</dbReference>
<dbReference type="EMBL" id="JAKNDN010000045">
    <property type="protein sequence ID" value="MCG4961780.1"/>
    <property type="molecule type" value="Genomic_DNA"/>
</dbReference>
<feature type="domain" description="RNA polymerase sigma-70 region 2" evidence="6">
    <location>
        <begin position="11"/>
        <end position="74"/>
    </location>
</feature>
<reference evidence="13 14" key="1">
    <citation type="submission" date="2018-08" db="EMBL/GenBank/DDBJ databases">
        <title>A genome reference for cultivated species of the human gut microbiota.</title>
        <authorList>
            <person name="Zou Y."/>
            <person name="Xue W."/>
            <person name="Luo G."/>
        </authorList>
    </citation>
    <scope>NUCLEOTIDE SEQUENCE [LARGE SCALE GENOMIC DNA]</scope>
    <source>
        <strain evidence="11 13">AF14-6AC</strain>
        <strain evidence="10 14">AF16-14</strain>
        <strain evidence="12 15">OF03-11</strain>
    </source>
</reference>
<dbReference type="EMBL" id="QSCO01000001">
    <property type="protein sequence ID" value="RGY09874.1"/>
    <property type="molecule type" value="Genomic_DNA"/>
</dbReference>
<dbReference type="EMBL" id="JAQMRD010000003">
    <property type="protein sequence ID" value="MDB9222119.1"/>
    <property type="molecule type" value="Genomic_DNA"/>
</dbReference>
<dbReference type="InterPro" id="IPR036388">
    <property type="entry name" value="WH-like_DNA-bd_sf"/>
</dbReference>
<dbReference type="OMA" id="EKEYNQC"/>
<feature type="domain" description="RNA polymerase sigma factor 70 region 4 type 2" evidence="7">
    <location>
        <begin position="99"/>
        <end position="149"/>
    </location>
</feature>
<sequence length="161" mass="19022">MTRKEYNKCVDDFADALFRFIVKSSHNKALADDIVQDSFLILWENVSEIACVKAKSFLFTTAYHKLIDTFRHEKKNADFENINPTSYLTEEKFTDLNEILEFALNKLPPIQKTVVLLRDYENYSYKEIAEITSLSETQVKVYIFRARNFMKDFIRKPELIL</sequence>
<evidence type="ECO:0000259" key="6">
    <source>
        <dbReference type="Pfam" id="PF04542"/>
    </source>
</evidence>
<evidence type="ECO:0000256" key="3">
    <source>
        <dbReference type="ARBA" id="ARBA00023082"/>
    </source>
</evidence>
<evidence type="ECO:0000313" key="10">
    <source>
        <dbReference type="EMBL" id="RGU56296.1"/>
    </source>
</evidence>
<comment type="similarity">
    <text evidence="1">Belongs to the sigma-70 factor family. ECF subfamily.</text>
</comment>
<evidence type="ECO:0000259" key="7">
    <source>
        <dbReference type="Pfam" id="PF08281"/>
    </source>
</evidence>
<dbReference type="PANTHER" id="PTHR43133">
    <property type="entry name" value="RNA POLYMERASE ECF-TYPE SIGMA FACTO"/>
    <property type="match status" value="1"/>
</dbReference>
<proteinExistence type="inferred from homology"/>
<protein>
    <submittedName>
        <fullName evidence="11">RNA polymerase sigma factor</fullName>
    </submittedName>
</protein>
<dbReference type="SUPFAM" id="SSF88659">
    <property type="entry name" value="Sigma3 and sigma4 domains of RNA polymerase sigma factors"/>
    <property type="match status" value="1"/>
</dbReference>
<dbReference type="CDD" id="cd06171">
    <property type="entry name" value="Sigma70_r4"/>
    <property type="match status" value="1"/>
</dbReference>
<keyword evidence="3" id="KW-0731">Sigma factor</keyword>
<dbReference type="AlphaFoldDB" id="A0A1Y4A091"/>
<dbReference type="Proteomes" id="UP000284434">
    <property type="component" value="Unassembled WGS sequence"/>
</dbReference>
<dbReference type="PANTHER" id="PTHR43133:SF8">
    <property type="entry name" value="RNA POLYMERASE SIGMA FACTOR HI_1459-RELATED"/>
    <property type="match status" value="1"/>
</dbReference>
<dbReference type="GeneID" id="61275939"/>
<dbReference type="EMBL" id="QRYC01000011">
    <property type="protein sequence ID" value="RGU56296.1"/>
    <property type="molecule type" value="Genomic_DNA"/>
</dbReference>
<evidence type="ECO:0000313" key="14">
    <source>
        <dbReference type="Proteomes" id="UP000284243"/>
    </source>
</evidence>
<evidence type="ECO:0000313" key="15">
    <source>
        <dbReference type="Proteomes" id="UP000284434"/>
    </source>
</evidence>
<evidence type="ECO:0000313" key="9">
    <source>
        <dbReference type="EMBL" id="MDB9222119.1"/>
    </source>
</evidence>
<dbReference type="InterPro" id="IPR013325">
    <property type="entry name" value="RNA_pol_sigma_r2"/>
</dbReference>
<organism evidence="11 13">
    <name type="scientific">Odoribacter splanchnicus</name>
    <dbReference type="NCBI Taxonomy" id="28118"/>
    <lineage>
        <taxon>Bacteria</taxon>
        <taxon>Pseudomonadati</taxon>
        <taxon>Bacteroidota</taxon>
        <taxon>Bacteroidia</taxon>
        <taxon>Bacteroidales</taxon>
        <taxon>Odoribacteraceae</taxon>
        <taxon>Odoribacter</taxon>
    </lineage>
</organism>
<reference evidence="8" key="2">
    <citation type="submission" date="2022-01" db="EMBL/GenBank/DDBJ databases">
        <title>Collection of gut derived symbiotic bacterial strains cultured from healthy donors.</title>
        <authorList>
            <person name="Lin H."/>
            <person name="Kohout C."/>
            <person name="Waligurski E."/>
            <person name="Pamer E.G."/>
        </authorList>
    </citation>
    <scope>NUCLEOTIDE SEQUENCE</scope>
    <source>
        <strain evidence="8">DFI.1.149</strain>
    </source>
</reference>
<evidence type="ECO:0000256" key="4">
    <source>
        <dbReference type="ARBA" id="ARBA00023125"/>
    </source>
</evidence>
<comment type="caution">
    <text evidence="11">The sequence shown here is derived from an EMBL/GenBank/DDBJ whole genome shotgun (WGS) entry which is preliminary data.</text>
</comment>
<dbReference type="Gene3D" id="1.10.10.10">
    <property type="entry name" value="Winged helix-like DNA-binding domain superfamily/Winged helix DNA-binding domain"/>
    <property type="match status" value="1"/>
</dbReference>
<dbReference type="GO" id="GO:0016987">
    <property type="term" value="F:sigma factor activity"/>
    <property type="evidence" value="ECO:0007669"/>
    <property type="project" value="UniProtKB-KW"/>
</dbReference>
<evidence type="ECO:0000256" key="5">
    <source>
        <dbReference type="ARBA" id="ARBA00023163"/>
    </source>
</evidence>